<dbReference type="EMBL" id="CM007891">
    <property type="protein sequence ID" value="OTG33304.1"/>
    <property type="molecule type" value="Genomic_DNA"/>
</dbReference>
<reference evidence="1" key="3">
    <citation type="submission" date="2020-06" db="EMBL/GenBank/DDBJ databases">
        <title>Helianthus annuus Genome sequencing and assembly Release 2.</title>
        <authorList>
            <person name="Gouzy J."/>
            <person name="Langlade N."/>
            <person name="Munos S."/>
        </authorList>
    </citation>
    <scope>NUCLEOTIDE SEQUENCE</scope>
    <source>
        <tissue evidence="1">Leaves</tissue>
    </source>
</reference>
<dbReference type="InParanoid" id="A0A251VCZ8"/>
<organism evidence="2 3">
    <name type="scientific">Helianthus annuus</name>
    <name type="common">Common sunflower</name>
    <dbReference type="NCBI Taxonomy" id="4232"/>
    <lineage>
        <taxon>Eukaryota</taxon>
        <taxon>Viridiplantae</taxon>
        <taxon>Streptophyta</taxon>
        <taxon>Embryophyta</taxon>
        <taxon>Tracheophyta</taxon>
        <taxon>Spermatophyta</taxon>
        <taxon>Magnoliopsida</taxon>
        <taxon>eudicotyledons</taxon>
        <taxon>Gunneridae</taxon>
        <taxon>Pentapetalae</taxon>
        <taxon>asterids</taxon>
        <taxon>campanulids</taxon>
        <taxon>Asterales</taxon>
        <taxon>Asteraceae</taxon>
        <taxon>Asteroideae</taxon>
        <taxon>Heliantheae alliance</taxon>
        <taxon>Heliantheae</taxon>
        <taxon>Helianthus</taxon>
    </lineage>
</organism>
<keyword evidence="3" id="KW-1185">Reference proteome</keyword>
<evidence type="ECO:0000313" key="1">
    <source>
        <dbReference type="EMBL" id="KAF5767478.1"/>
    </source>
</evidence>
<dbReference type="EMBL" id="MNCJ02000329">
    <property type="protein sequence ID" value="KAF5767478.1"/>
    <property type="molecule type" value="Genomic_DNA"/>
</dbReference>
<reference evidence="2" key="2">
    <citation type="submission" date="2017-02" db="EMBL/GenBank/DDBJ databases">
        <title>Sunflower complete genome.</title>
        <authorList>
            <person name="Langlade N."/>
            <person name="Munos S."/>
        </authorList>
    </citation>
    <scope>NUCLEOTIDE SEQUENCE [LARGE SCALE GENOMIC DNA]</scope>
    <source>
        <tissue evidence="2">Leaves</tissue>
    </source>
</reference>
<dbReference type="AlphaFoldDB" id="A0A251VCZ8"/>
<reference evidence="1 3" key="1">
    <citation type="journal article" date="2017" name="Nature">
        <title>The sunflower genome provides insights into oil metabolism, flowering and Asterid evolution.</title>
        <authorList>
            <person name="Badouin H."/>
            <person name="Gouzy J."/>
            <person name="Grassa C.J."/>
            <person name="Murat F."/>
            <person name="Staton S.E."/>
            <person name="Cottret L."/>
            <person name="Lelandais-Briere C."/>
            <person name="Owens G.L."/>
            <person name="Carrere S."/>
            <person name="Mayjonade B."/>
            <person name="Legrand L."/>
            <person name="Gill N."/>
            <person name="Kane N.C."/>
            <person name="Bowers J.E."/>
            <person name="Hubner S."/>
            <person name="Bellec A."/>
            <person name="Berard A."/>
            <person name="Berges H."/>
            <person name="Blanchet N."/>
            <person name="Boniface M.C."/>
            <person name="Brunel D."/>
            <person name="Catrice O."/>
            <person name="Chaidir N."/>
            <person name="Claudel C."/>
            <person name="Donnadieu C."/>
            <person name="Faraut T."/>
            <person name="Fievet G."/>
            <person name="Helmstetter N."/>
            <person name="King M."/>
            <person name="Knapp S.J."/>
            <person name="Lai Z."/>
            <person name="Le Paslier M.C."/>
            <person name="Lippi Y."/>
            <person name="Lorenzon L."/>
            <person name="Mandel J.R."/>
            <person name="Marage G."/>
            <person name="Marchand G."/>
            <person name="Marquand E."/>
            <person name="Bret-Mestries E."/>
            <person name="Morien E."/>
            <person name="Nambeesan S."/>
            <person name="Nguyen T."/>
            <person name="Pegot-Espagnet P."/>
            <person name="Pouilly N."/>
            <person name="Raftis F."/>
            <person name="Sallet E."/>
            <person name="Schiex T."/>
            <person name="Thomas J."/>
            <person name="Vandecasteele C."/>
            <person name="Vares D."/>
            <person name="Vear F."/>
            <person name="Vautrin S."/>
            <person name="Crespi M."/>
            <person name="Mangin B."/>
            <person name="Burke J.M."/>
            <person name="Salse J."/>
            <person name="Munos S."/>
            <person name="Vincourt P."/>
            <person name="Rieseberg L.H."/>
            <person name="Langlade N.B."/>
        </authorList>
    </citation>
    <scope>NUCLEOTIDE SEQUENCE [LARGE SCALE GENOMIC DNA]</scope>
    <source>
        <strain evidence="3">cv. SF193</strain>
        <tissue evidence="1">Leaves</tissue>
    </source>
</reference>
<accession>A0A251VCZ8</accession>
<protein>
    <submittedName>
        <fullName evidence="2">Uncharacterized protein</fullName>
    </submittedName>
</protein>
<dbReference type="Gramene" id="mRNA:HanXRQr2_Chr14g0624781">
    <property type="protein sequence ID" value="mRNA:HanXRQr2_Chr14g0624781"/>
    <property type="gene ID" value="HanXRQr2_Chr14g0624781"/>
</dbReference>
<proteinExistence type="predicted"/>
<evidence type="ECO:0000313" key="3">
    <source>
        <dbReference type="Proteomes" id="UP000215914"/>
    </source>
</evidence>
<evidence type="ECO:0000313" key="2">
    <source>
        <dbReference type="EMBL" id="OTG33304.1"/>
    </source>
</evidence>
<name>A0A251VCZ8_HELAN</name>
<gene>
    <name evidence="2" type="ORF">HannXRQ_Chr02g0033231</name>
    <name evidence="1" type="ORF">HanXRQr2_Chr14g0624781</name>
</gene>
<sequence length="84" mass="9705">MLKFDESLQMLKSQGKMSFLTSIKLFVAEVRKVLRSCSFEESLKMKMCMKLTKQLHEKFLNAISQLGEESINLSLSIFIQVDLL</sequence>
<dbReference type="Proteomes" id="UP000215914">
    <property type="component" value="Chromosome 2"/>
</dbReference>